<dbReference type="InterPro" id="IPR012338">
    <property type="entry name" value="Beta-lactam/transpept-like"/>
</dbReference>
<organism evidence="5 6">
    <name type="scientific">Maribacter algarum</name>
    <name type="common">ex Zhang et al. 2020</name>
    <dbReference type="NCBI Taxonomy" id="2578118"/>
    <lineage>
        <taxon>Bacteria</taxon>
        <taxon>Pseudomonadati</taxon>
        <taxon>Bacteroidota</taxon>
        <taxon>Flavobacteriia</taxon>
        <taxon>Flavobacteriales</taxon>
        <taxon>Flavobacteriaceae</taxon>
        <taxon>Maribacter</taxon>
    </lineage>
</organism>
<dbReference type="Proteomes" id="UP000310314">
    <property type="component" value="Unassembled WGS sequence"/>
</dbReference>
<keyword evidence="3" id="KW-1133">Transmembrane helix</keyword>
<dbReference type="PANTHER" id="PTHR46825">
    <property type="entry name" value="D-ALANYL-D-ALANINE-CARBOXYPEPTIDASE/ENDOPEPTIDASE AMPH"/>
    <property type="match status" value="1"/>
</dbReference>
<evidence type="ECO:0000256" key="2">
    <source>
        <dbReference type="ARBA" id="ARBA00023136"/>
    </source>
</evidence>
<reference evidence="5 6" key="1">
    <citation type="submission" date="2019-05" db="EMBL/GenBank/DDBJ databases">
        <authorList>
            <person name="Zhang J.-Y."/>
            <person name="Feg X."/>
            <person name="Du Z.-J."/>
        </authorList>
    </citation>
    <scope>NUCLEOTIDE SEQUENCE [LARGE SCALE GENOMIC DNA]</scope>
    <source>
        <strain evidence="5 6">RZ26</strain>
    </source>
</reference>
<dbReference type="EMBL" id="VATY01000002">
    <property type="protein sequence ID" value="TMM56785.1"/>
    <property type="molecule type" value="Genomic_DNA"/>
</dbReference>
<keyword evidence="2 3" id="KW-0472">Membrane</keyword>
<protein>
    <submittedName>
        <fullName evidence="5">Beta-lactamase family protein</fullName>
    </submittedName>
</protein>
<feature type="domain" description="Beta-lactamase-related" evidence="4">
    <location>
        <begin position="42"/>
        <end position="365"/>
    </location>
</feature>
<comment type="subcellular location">
    <subcellularLocation>
        <location evidence="1">Membrane</location>
    </subcellularLocation>
</comment>
<evidence type="ECO:0000259" key="4">
    <source>
        <dbReference type="Pfam" id="PF00144"/>
    </source>
</evidence>
<keyword evidence="3" id="KW-0812">Transmembrane</keyword>
<feature type="transmembrane region" description="Helical" evidence="3">
    <location>
        <begin position="12"/>
        <end position="29"/>
    </location>
</feature>
<dbReference type="RefSeq" id="WP_138657769.1">
    <property type="nucleotide sequence ID" value="NZ_VATY01000002.1"/>
</dbReference>
<accession>A0A5S3QGX6</accession>
<dbReference type="Pfam" id="PF00144">
    <property type="entry name" value="Beta-lactamase"/>
    <property type="match status" value="1"/>
</dbReference>
<dbReference type="PANTHER" id="PTHR46825:SF11">
    <property type="entry name" value="PENICILLIN-BINDING PROTEIN 4"/>
    <property type="match status" value="1"/>
</dbReference>
<sequence>MSLKKKIKRCTLVLAILLLIGISVILYLTKDEINATSDNVEAHLESFYNSERMGGFAVSVFTKDSILYSKGFGYADIEKGIPYTTKTQQYIASVSKTSIGIALLKAQELGFLKITDAINMHLPFEVKNLSFPNDEITIAHLATHTSSLNYNEAVVESLYIEDSLKNKLLRPFMENYFVNGSYGKVLFTKNKPGDNWNYSNIGAALAAYIIEYKSGLSYDDFTKKYIFKPLEMKSTHWFASEADSNYVSSYYEPQEAGGIKKVENNGVILYPARDMHTNVEDLTRYGQSILGIDAHLLTKDSYELMLSKRLKGSVSGKNTDNQGIFWMIDRNQYGVNYQLTGYNGGDYCINTIFQFDPVTEIGYVFI</sequence>
<keyword evidence="6" id="KW-1185">Reference proteome</keyword>
<name>A0A5S3QGX6_9FLAO</name>
<dbReference type="OrthoDB" id="9793489at2"/>
<dbReference type="AlphaFoldDB" id="A0A5S3QGX6"/>
<gene>
    <name evidence="5" type="ORF">FEE95_09795</name>
</gene>
<evidence type="ECO:0000313" key="5">
    <source>
        <dbReference type="EMBL" id="TMM56785.1"/>
    </source>
</evidence>
<evidence type="ECO:0000256" key="1">
    <source>
        <dbReference type="ARBA" id="ARBA00004370"/>
    </source>
</evidence>
<evidence type="ECO:0000256" key="3">
    <source>
        <dbReference type="SAM" id="Phobius"/>
    </source>
</evidence>
<dbReference type="SUPFAM" id="SSF56601">
    <property type="entry name" value="beta-lactamase/transpeptidase-like"/>
    <property type="match status" value="1"/>
</dbReference>
<evidence type="ECO:0000313" key="6">
    <source>
        <dbReference type="Proteomes" id="UP000310314"/>
    </source>
</evidence>
<proteinExistence type="predicted"/>
<dbReference type="InterPro" id="IPR050491">
    <property type="entry name" value="AmpC-like"/>
</dbReference>
<dbReference type="Gene3D" id="3.40.710.10">
    <property type="entry name" value="DD-peptidase/beta-lactamase superfamily"/>
    <property type="match status" value="1"/>
</dbReference>
<dbReference type="InterPro" id="IPR001466">
    <property type="entry name" value="Beta-lactam-related"/>
</dbReference>
<comment type="caution">
    <text evidence="5">The sequence shown here is derived from an EMBL/GenBank/DDBJ whole genome shotgun (WGS) entry which is preliminary data.</text>
</comment>
<dbReference type="GO" id="GO:0016020">
    <property type="term" value="C:membrane"/>
    <property type="evidence" value="ECO:0007669"/>
    <property type="project" value="UniProtKB-SubCell"/>
</dbReference>